<sequence>MLVRHPLQSRWTLWYLEADRNKEWEDCLKCSSLFDTVVDSRSQYNGMTVASFRPTSSCSLKEGFVRSAFFDCQAENCYDKVSFVSLLFPRDERPVVLQWGSLPFRSSTN</sequence>
<dbReference type="OrthoDB" id="590761at2759"/>
<organism evidence="1 2">
    <name type="scientific">Pristionchus pacificus</name>
    <name type="common">Parasitic nematode worm</name>
    <dbReference type="NCBI Taxonomy" id="54126"/>
    <lineage>
        <taxon>Eukaryota</taxon>
        <taxon>Metazoa</taxon>
        <taxon>Ecdysozoa</taxon>
        <taxon>Nematoda</taxon>
        <taxon>Chromadorea</taxon>
        <taxon>Rhabditida</taxon>
        <taxon>Rhabditina</taxon>
        <taxon>Diplogasteromorpha</taxon>
        <taxon>Diplogasteroidea</taxon>
        <taxon>Neodiplogasteridae</taxon>
        <taxon>Pristionchus</taxon>
    </lineage>
</organism>
<proteinExistence type="predicted"/>
<dbReference type="GO" id="GO:0003743">
    <property type="term" value="F:translation initiation factor activity"/>
    <property type="evidence" value="ECO:0000318"/>
    <property type="project" value="GO_Central"/>
</dbReference>
<evidence type="ECO:0000313" key="1">
    <source>
        <dbReference type="EnsemblMetazoa" id="PPA44906.1"/>
    </source>
</evidence>
<dbReference type="FunFam" id="3.30.760.10:FF:000048">
    <property type="entry name" value="Uncharacterized protein"/>
    <property type="match status" value="1"/>
</dbReference>
<dbReference type="GO" id="GO:0006413">
    <property type="term" value="P:translational initiation"/>
    <property type="evidence" value="ECO:0000318"/>
    <property type="project" value="GO_Central"/>
</dbReference>
<protein>
    <submittedName>
        <fullName evidence="1">Uncharacterized protein</fullName>
    </submittedName>
</protein>
<accession>A0A8R1V3H6</accession>
<name>A0A454XIY4_PRIPA</name>
<gene>
    <name evidence="1" type="primary">WBGene00283275</name>
</gene>
<dbReference type="GO" id="GO:0016281">
    <property type="term" value="C:eukaryotic translation initiation factor 4F complex"/>
    <property type="evidence" value="ECO:0000318"/>
    <property type="project" value="GO_Central"/>
</dbReference>
<keyword evidence="2" id="KW-1185">Reference proteome</keyword>
<accession>A0A454XIY4</accession>
<reference evidence="1" key="2">
    <citation type="submission" date="2022-06" db="UniProtKB">
        <authorList>
            <consortium name="EnsemblMetazoa"/>
        </authorList>
    </citation>
    <scope>IDENTIFICATION</scope>
    <source>
        <strain evidence="1">PS312</strain>
    </source>
</reference>
<evidence type="ECO:0000313" key="2">
    <source>
        <dbReference type="Proteomes" id="UP000005239"/>
    </source>
</evidence>
<dbReference type="EnsemblMetazoa" id="PPA44906.1">
    <property type="protein sequence ID" value="PPA44906.1"/>
    <property type="gene ID" value="WBGene00283275"/>
</dbReference>
<dbReference type="GO" id="GO:0000340">
    <property type="term" value="F:RNA 7-methylguanosine cap binding"/>
    <property type="evidence" value="ECO:0000318"/>
    <property type="project" value="GO_Central"/>
</dbReference>
<dbReference type="Proteomes" id="UP000005239">
    <property type="component" value="Unassembled WGS sequence"/>
</dbReference>
<dbReference type="Gene3D" id="3.30.760.10">
    <property type="entry name" value="RNA Cap, Translation Initiation Factor Eif4e"/>
    <property type="match status" value="1"/>
</dbReference>
<dbReference type="AlphaFoldDB" id="A0A454XIY4"/>
<dbReference type="SUPFAM" id="SSF55418">
    <property type="entry name" value="eIF4e-like"/>
    <property type="match status" value="1"/>
</dbReference>
<dbReference type="InterPro" id="IPR023398">
    <property type="entry name" value="TIF_eIF4e-like"/>
</dbReference>
<reference evidence="2" key="1">
    <citation type="journal article" date="2008" name="Nat. Genet.">
        <title>The Pristionchus pacificus genome provides a unique perspective on nematode lifestyle and parasitism.</title>
        <authorList>
            <person name="Dieterich C."/>
            <person name="Clifton S.W."/>
            <person name="Schuster L.N."/>
            <person name="Chinwalla A."/>
            <person name="Delehaunty K."/>
            <person name="Dinkelacker I."/>
            <person name="Fulton L."/>
            <person name="Fulton R."/>
            <person name="Godfrey J."/>
            <person name="Minx P."/>
            <person name="Mitreva M."/>
            <person name="Roeseler W."/>
            <person name="Tian H."/>
            <person name="Witte H."/>
            <person name="Yang S.P."/>
            <person name="Wilson R.K."/>
            <person name="Sommer R.J."/>
        </authorList>
    </citation>
    <scope>NUCLEOTIDE SEQUENCE [LARGE SCALE GENOMIC DNA]</scope>
    <source>
        <strain evidence="2">PS312</strain>
    </source>
</reference>